<dbReference type="RefSeq" id="WP_225942069.1">
    <property type="nucleotide sequence ID" value="NZ_JADBEL010000013.1"/>
</dbReference>
<comment type="caution">
    <text evidence="2">The sequence shown here is derived from an EMBL/GenBank/DDBJ whole genome shotgun (WGS) entry which is preliminary data.</text>
</comment>
<protein>
    <submittedName>
        <fullName evidence="2">2-polyprenyl-3-methyl-5-hydroxy-6-metoxy-1, 4-benzoquinol methylase</fullName>
    </submittedName>
</protein>
<name>A0A927MIK3_9BACL</name>
<reference evidence="2" key="1">
    <citation type="submission" date="2020-10" db="EMBL/GenBank/DDBJ databases">
        <title>Genomic Encyclopedia of Type Strains, Phase IV (KMG-IV): sequencing the most valuable type-strain genomes for metagenomic binning, comparative biology and taxonomic classification.</title>
        <authorList>
            <person name="Goeker M."/>
        </authorList>
    </citation>
    <scope>NUCLEOTIDE SEQUENCE</scope>
    <source>
        <strain evidence="2">DSM 13886</strain>
    </source>
</reference>
<sequence>MKETYLQLVRTIGTVLEEANIPYQFTGQAALVIQQVALDDYNEIKVSVQWDVFKGACDALAVYSPSPPEKTVERAVTQFVKDGMSVTVSCTYNTTIRTDPYHMSHVVDHTELWCRSLYSYLYDKEMARYQEAIHAYLTREQQGFTAENEQAWNQNNYLALVNRYGQPMELAEKISQNPKWRLYPFYKYLDEVKGKKITHLMGSNGVKAVALAILGANVKVVDFSKENAAFANELANASNVKLTYVVSDILSLSDDHLSGDQDIVLMELGVLHYLIDLQPLLEKVKALLKPGGYFVLHEFHPISTKLITSTGKKHKVTGNYFAPAIERNPVAFTKHMPDEKKSELAQVVQRKWTIGELITAVGQSGLVIKVLEEEPNHKLHDSGLPKTYTLVAEYV</sequence>
<keyword evidence="2" id="KW-0808">Transferase</keyword>
<dbReference type="GO" id="GO:0008757">
    <property type="term" value="F:S-adenosylmethionine-dependent methyltransferase activity"/>
    <property type="evidence" value="ECO:0007669"/>
    <property type="project" value="InterPro"/>
</dbReference>
<dbReference type="InterPro" id="IPR029063">
    <property type="entry name" value="SAM-dependent_MTases_sf"/>
</dbReference>
<evidence type="ECO:0000313" key="3">
    <source>
        <dbReference type="Proteomes" id="UP000658225"/>
    </source>
</evidence>
<accession>A0A927MIK3</accession>
<proteinExistence type="predicted"/>
<keyword evidence="3" id="KW-1185">Reference proteome</keyword>
<dbReference type="Pfam" id="PF08241">
    <property type="entry name" value="Methyltransf_11"/>
    <property type="match status" value="1"/>
</dbReference>
<keyword evidence="2" id="KW-0489">Methyltransferase</keyword>
<dbReference type="Gene3D" id="3.40.50.150">
    <property type="entry name" value="Vaccinia Virus protein VP39"/>
    <property type="match status" value="1"/>
</dbReference>
<dbReference type="SUPFAM" id="SSF53335">
    <property type="entry name" value="S-adenosyl-L-methionine-dependent methyltransferases"/>
    <property type="match status" value="1"/>
</dbReference>
<feature type="domain" description="Methyltransferase type 11" evidence="1">
    <location>
        <begin position="204"/>
        <end position="296"/>
    </location>
</feature>
<dbReference type="InterPro" id="IPR013216">
    <property type="entry name" value="Methyltransf_11"/>
</dbReference>
<dbReference type="GO" id="GO:0032259">
    <property type="term" value="P:methylation"/>
    <property type="evidence" value="ECO:0007669"/>
    <property type="project" value="UniProtKB-KW"/>
</dbReference>
<evidence type="ECO:0000259" key="1">
    <source>
        <dbReference type="Pfam" id="PF08241"/>
    </source>
</evidence>
<dbReference type="EMBL" id="JADBEL010000013">
    <property type="protein sequence ID" value="MBE1555364.1"/>
    <property type="molecule type" value="Genomic_DNA"/>
</dbReference>
<gene>
    <name evidence="2" type="ORF">H4683_002469</name>
</gene>
<evidence type="ECO:0000313" key="2">
    <source>
        <dbReference type="EMBL" id="MBE1555364.1"/>
    </source>
</evidence>
<dbReference type="CDD" id="cd02440">
    <property type="entry name" value="AdoMet_MTases"/>
    <property type="match status" value="1"/>
</dbReference>
<dbReference type="Proteomes" id="UP000658225">
    <property type="component" value="Unassembled WGS sequence"/>
</dbReference>
<organism evidence="2 3">
    <name type="scientific">Sporosarcina limicola</name>
    <dbReference type="NCBI Taxonomy" id="34101"/>
    <lineage>
        <taxon>Bacteria</taxon>
        <taxon>Bacillati</taxon>
        <taxon>Bacillota</taxon>
        <taxon>Bacilli</taxon>
        <taxon>Bacillales</taxon>
        <taxon>Caryophanaceae</taxon>
        <taxon>Sporosarcina</taxon>
    </lineage>
</organism>
<dbReference type="AlphaFoldDB" id="A0A927MIK3"/>